<dbReference type="GO" id="GO:0006352">
    <property type="term" value="P:DNA-templated transcription initiation"/>
    <property type="evidence" value="ECO:0007669"/>
    <property type="project" value="InterPro"/>
</dbReference>
<keyword evidence="10" id="KW-1185">Reference proteome</keyword>
<dbReference type="InterPro" id="IPR014284">
    <property type="entry name" value="RNA_pol_sigma-70_dom"/>
</dbReference>
<dbReference type="InterPro" id="IPR013325">
    <property type="entry name" value="RNA_pol_sigma_r2"/>
</dbReference>
<gene>
    <name evidence="9" type="ordered locus">Sinac_7241</name>
</gene>
<evidence type="ECO:0000256" key="6">
    <source>
        <dbReference type="SAM" id="Phobius"/>
    </source>
</evidence>
<keyword evidence="6" id="KW-1133">Transmembrane helix</keyword>
<dbReference type="HOGENOM" id="CLU_493394_0_0_0"/>
<dbReference type="CDD" id="cd06171">
    <property type="entry name" value="Sigma70_r4"/>
    <property type="match status" value="1"/>
</dbReference>
<evidence type="ECO:0000256" key="4">
    <source>
        <dbReference type="ARBA" id="ARBA00023163"/>
    </source>
</evidence>
<accession>L0DQP0</accession>
<dbReference type="EMBL" id="CP003364">
    <property type="protein sequence ID" value="AGA31288.1"/>
    <property type="molecule type" value="Genomic_DNA"/>
</dbReference>
<proteinExistence type="inferred from homology"/>
<feature type="domain" description="RNA polymerase sigma factor 70 region 4 type 2" evidence="8">
    <location>
        <begin position="142"/>
        <end position="194"/>
    </location>
</feature>
<dbReference type="PANTHER" id="PTHR43133">
    <property type="entry name" value="RNA POLYMERASE ECF-TYPE SIGMA FACTO"/>
    <property type="match status" value="1"/>
</dbReference>
<reference evidence="9 10" key="1">
    <citation type="submission" date="2012-02" db="EMBL/GenBank/DDBJ databases">
        <title>Complete sequence of chromosome of Singulisphaera acidiphila DSM 18658.</title>
        <authorList>
            <consortium name="US DOE Joint Genome Institute (JGI-PGF)"/>
            <person name="Lucas S."/>
            <person name="Copeland A."/>
            <person name="Lapidus A."/>
            <person name="Glavina del Rio T."/>
            <person name="Dalin E."/>
            <person name="Tice H."/>
            <person name="Bruce D."/>
            <person name="Goodwin L."/>
            <person name="Pitluck S."/>
            <person name="Peters L."/>
            <person name="Ovchinnikova G."/>
            <person name="Chertkov O."/>
            <person name="Kyrpides N."/>
            <person name="Mavromatis K."/>
            <person name="Ivanova N."/>
            <person name="Brettin T."/>
            <person name="Detter J.C."/>
            <person name="Han C."/>
            <person name="Larimer F."/>
            <person name="Land M."/>
            <person name="Hauser L."/>
            <person name="Markowitz V."/>
            <person name="Cheng J.-F."/>
            <person name="Hugenholtz P."/>
            <person name="Woyke T."/>
            <person name="Wu D."/>
            <person name="Tindall B."/>
            <person name="Pomrenke H."/>
            <person name="Brambilla E."/>
            <person name="Klenk H.-P."/>
            <person name="Eisen J.A."/>
        </authorList>
    </citation>
    <scope>NUCLEOTIDE SEQUENCE [LARGE SCALE GENOMIC DNA]</scope>
    <source>
        <strain evidence="10">ATCC BAA-1392 / DSM 18658 / VKM B-2454 / MOB10</strain>
    </source>
</reference>
<keyword evidence="6" id="KW-0472">Membrane</keyword>
<feature type="region of interest" description="Disordered" evidence="5">
    <location>
        <begin position="115"/>
        <end position="134"/>
    </location>
</feature>
<dbReference type="NCBIfam" id="TIGR02937">
    <property type="entry name" value="sigma70-ECF"/>
    <property type="match status" value="1"/>
</dbReference>
<dbReference type="STRING" id="886293.Sinac_7241"/>
<dbReference type="OrthoDB" id="279966at2"/>
<dbReference type="AlphaFoldDB" id="L0DQP0"/>
<keyword evidence="6" id="KW-0812">Transmembrane</keyword>
<dbReference type="InterPro" id="IPR007627">
    <property type="entry name" value="RNA_pol_sigma70_r2"/>
</dbReference>
<dbReference type="SUPFAM" id="SSF88946">
    <property type="entry name" value="Sigma2 domain of RNA polymerase sigma factors"/>
    <property type="match status" value="1"/>
</dbReference>
<dbReference type="Gene3D" id="1.10.10.10">
    <property type="entry name" value="Winged helix-like DNA-binding domain superfamily/Winged helix DNA-binding domain"/>
    <property type="match status" value="1"/>
</dbReference>
<dbReference type="RefSeq" id="WP_015250357.1">
    <property type="nucleotide sequence ID" value="NC_019892.1"/>
</dbReference>
<evidence type="ECO:0000259" key="7">
    <source>
        <dbReference type="Pfam" id="PF04542"/>
    </source>
</evidence>
<evidence type="ECO:0000259" key="8">
    <source>
        <dbReference type="Pfam" id="PF08281"/>
    </source>
</evidence>
<dbReference type="SUPFAM" id="SSF88659">
    <property type="entry name" value="Sigma3 and sigma4 domains of RNA polymerase sigma factors"/>
    <property type="match status" value="1"/>
</dbReference>
<dbReference type="InterPro" id="IPR013324">
    <property type="entry name" value="RNA_pol_sigma_r3/r4-like"/>
</dbReference>
<dbReference type="InterPro" id="IPR013249">
    <property type="entry name" value="RNA_pol_sigma70_r4_t2"/>
</dbReference>
<sequence>MGRISDGVSRLHLRLLFSVGATAGLTDGQLLERFATHGGEAAELAFAAIVERHGPMVFRACRGILRDDHEAMDAFQATFLILLRKGGTLWVRDSLGPWLHRVACRAAGRAKVNASRRRVHEHGAAERGNRPEQSAIPGDLAEALHEEVDRLPNHYRVPVVLCDMEGRTYEEAARYLGCPVGTVRSRLARGRERLRGRLIRRGLAPSAGALGLALSARAATPAMPAHLLGSTIQLAKRILVGSTTTAGEVSASVLELAAGVRRIMLMSKLKCVLVGLLAAVGLAAIGAGVLAQQTPQAGDQAVSKPLRVAEGDRPWIRTLPNGATIEVIGVSTHPSGPQTWWGPEGSPLAQPLCDPSATDLAKAGTSIFGGKSIYRAVVVRVSNLPPDSKHGLWMRQSRGWYEPATRDGKIVPGLSVVISEHPKDLAASALHFEVATGPWQVVEAWDGRNPGTRPAHGSVPNSLWGRAIATKKGTTLTVTHDIEGTAVRLVAVDRKGEEHPSPERGGSRLKGFTQLEGEFDLSPEEIQEYRLQQRHFEQIDIPNIALEPTTTE</sequence>
<dbReference type="Pfam" id="PF04542">
    <property type="entry name" value="Sigma70_r2"/>
    <property type="match status" value="1"/>
</dbReference>
<name>L0DQP0_SINAD</name>
<keyword evidence="3" id="KW-0731">Sigma factor</keyword>
<comment type="similarity">
    <text evidence="1">Belongs to the sigma-70 factor family. ECF subfamily.</text>
</comment>
<evidence type="ECO:0000313" key="10">
    <source>
        <dbReference type="Proteomes" id="UP000010798"/>
    </source>
</evidence>
<dbReference type="Pfam" id="PF08281">
    <property type="entry name" value="Sigma70_r4_2"/>
    <property type="match status" value="1"/>
</dbReference>
<evidence type="ECO:0000256" key="2">
    <source>
        <dbReference type="ARBA" id="ARBA00023015"/>
    </source>
</evidence>
<feature type="domain" description="RNA polymerase sigma-70 region 2" evidence="7">
    <location>
        <begin position="49"/>
        <end position="110"/>
    </location>
</feature>
<evidence type="ECO:0000313" key="9">
    <source>
        <dbReference type="EMBL" id="AGA31288.1"/>
    </source>
</evidence>
<dbReference type="InterPro" id="IPR039425">
    <property type="entry name" value="RNA_pol_sigma-70-like"/>
</dbReference>
<dbReference type="Gene3D" id="1.10.1740.10">
    <property type="match status" value="1"/>
</dbReference>
<evidence type="ECO:0000256" key="3">
    <source>
        <dbReference type="ARBA" id="ARBA00023082"/>
    </source>
</evidence>
<feature type="transmembrane region" description="Helical" evidence="6">
    <location>
        <begin position="271"/>
        <end position="291"/>
    </location>
</feature>
<keyword evidence="2" id="KW-0805">Transcription regulation</keyword>
<organism evidence="9 10">
    <name type="scientific">Singulisphaera acidiphila (strain ATCC BAA-1392 / DSM 18658 / VKM B-2454 / MOB10)</name>
    <dbReference type="NCBI Taxonomy" id="886293"/>
    <lineage>
        <taxon>Bacteria</taxon>
        <taxon>Pseudomonadati</taxon>
        <taxon>Planctomycetota</taxon>
        <taxon>Planctomycetia</taxon>
        <taxon>Isosphaerales</taxon>
        <taxon>Isosphaeraceae</taxon>
        <taxon>Singulisphaera</taxon>
    </lineage>
</organism>
<dbReference type="eggNOG" id="COG1595">
    <property type="taxonomic scope" value="Bacteria"/>
</dbReference>
<dbReference type="GO" id="GO:0016987">
    <property type="term" value="F:sigma factor activity"/>
    <property type="evidence" value="ECO:0007669"/>
    <property type="project" value="UniProtKB-KW"/>
</dbReference>
<dbReference type="InterPro" id="IPR036388">
    <property type="entry name" value="WH-like_DNA-bd_sf"/>
</dbReference>
<dbReference type="GO" id="GO:0003677">
    <property type="term" value="F:DNA binding"/>
    <property type="evidence" value="ECO:0007669"/>
    <property type="project" value="InterPro"/>
</dbReference>
<keyword evidence="4" id="KW-0804">Transcription</keyword>
<dbReference type="PANTHER" id="PTHR43133:SF51">
    <property type="entry name" value="RNA POLYMERASE SIGMA FACTOR"/>
    <property type="match status" value="1"/>
</dbReference>
<evidence type="ECO:0000256" key="5">
    <source>
        <dbReference type="SAM" id="MobiDB-lite"/>
    </source>
</evidence>
<protein>
    <submittedName>
        <fullName evidence="9">RNA polymerase sigma factor, sigma-70 family</fullName>
    </submittedName>
</protein>
<evidence type="ECO:0000256" key="1">
    <source>
        <dbReference type="ARBA" id="ARBA00010641"/>
    </source>
</evidence>
<dbReference type="KEGG" id="saci:Sinac_7241"/>
<feature type="compositionally biased region" description="Basic and acidic residues" evidence="5">
    <location>
        <begin position="121"/>
        <end position="130"/>
    </location>
</feature>
<dbReference type="Proteomes" id="UP000010798">
    <property type="component" value="Chromosome"/>
</dbReference>